<dbReference type="OrthoDB" id="14196at2"/>
<dbReference type="Pfam" id="PF00639">
    <property type="entry name" value="Rotamase"/>
    <property type="match status" value="2"/>
</dbReference>
<accession>A0A1G7GYY4</accession>
<dbReference type="InterPro" id="IPR000297">
    <property type="entry name" value="PPIase_PpiC"/>
</dbReference>
<evidence type="ECO:0000313" key="4">
    <source>
        <dbReference type="Proteomes" id="UP000199321"/>
    </source>
</evidence>
<keyword evidence="4" id="KW-1185">Reference proteome</keyword>
<dbReference type="PANTHER" id="PTHR47245:SF2">
    <property type="entry name" value="PEPTIDYL-PROLYL CIS-TRANS ISOMERASE HP_0175-RELATED"/>
    <property type="match status" value="1"/>
</dbReference>
<dbReference type="AlphaFoldDB" id="A0A1G7GYY4"/>
<gene>
    <name evidence="3" type="ORF">SAMN05421855_103410</name>
</gene>
<dbReference type="Proteomes" id="UP000199321">
    <property type="component" value="Unassembled WGS sequence"/>
</dbReference>
<dbReference type="InterPro" id="IPR027304">
    <property type="entry name" value="Trigger_fact/SurA_dom_sf"/>
</dbReference>
<dbReference type="Gene3D" id="1.10.4030.10">
    <property type="entry name" value="Porin chaperone SurA, peptide-binding domain"/>
    <property type="match status" value="1"/>
</dbReference>
<evidence type="ECO:0000259" key="2">
    <source>
        <dbReference type="PROSITE" id="PS50198"/>
    </source>
</evidence>
<feature type="domain" description="PpiC" evidence="2">
    <location>
        <begin position="216"/>
        <end position="318"/>
    </location>
</feature>
<dbReference type="STRING" id="227084.SAMN05421855_103410"/>
<dbReference type="PROSITE" id="PS50198">
    <property type="entry name" value="PPIC_PPIASE_2"/>
    <property type="match status" value="2"/>
</dbReference>
<protein>
    <submittedName>
        <fullName evidence="3">Peptidyl-prolyl cis-trans isomerase SurA</fullName>
    </submittedName>
</protein>
<organism evidence="3 4">
    <name type="scientific">Ulvibacter litoralis</name>
    <dbReference type="NCBI Taxonomy" id="227084"/>
    <lineage>
        <taxon>Bacteria</taxon>
        <taxon>Pseudomonadati</taxon>
        <taxon>Bacteroidota</taxon>
        <taxon>Flavobacteriia</taxon>
        <taxon>Flavobacteriales</taxon>
        <taxon>Flavobacteriaceae</taxon>
        <taxon>Ulvibacter</taxon>
    </lineage>
</organism>
<dbReference type="PANTHER" id="PTHR47245">
    <property type="entry name" value="PEPTIDYLPROLYL ISOMERASE"/>
    <property type="match status" value="1"/>
</dbReference>
<name>A0A1G7GYY4_9FLAO</name>
<dbReference type="Gene3D" id="3.10.50.40">
    <property type="match status" value="2"/>
</dbReference>
<evidence type="ECO:0000256" key="1">
    <source>
        <dbReference type="PROSITE-ProRule" id="PRU00278"/>
    </source>
</evidence>
<dbReference type="SUPFAM" id="SSF54534">
    <property type="entry name" value="FKBP-like"/>
    <property type="match status" value="2"/>
</dbReference>
<keyword evidence="1" id="KW-0697">Rotamase</keyword>
<dbReference type="InterPro" id="IPR046357">
    <property type="entry name" value="PPIase_dom_sf"/>
</dbReference>
<proteinExistence type="predicted"/>
<dbReference type="EMBL" id="FNBA01000003">
    <property type="protein sequence ID" value="SDE93347.1"/>
    <property type="molecule type" value="Genomic_DNA"/>
</dbReference>
<evidence type="ECO:0000313" key="3">
    <source>
        <dbReference type="EMBL" id="SDE93347.1"/>
    </source>
</evidence>
<reference evidence="3 4" key="1">
    <citation type="submission" date="2016-10" db="EMBL/GenBank/DDBJ databases">
        <authorList>
            <person name="de Groot N.N."/>
        </authorList>
    </citation>
    <scope>NUCLEOTIDE SEQUENCE [LARGE SCALE GENOMIC DNA]</scope>
    <source>
        <strain evidence="3 4">DSM 16195</strain>
    </source>
</reference>
<dbReference type="GO" id="GO:0003755">
    <property type="term" value="F:peptidyl-prolyl cis-trans isomerase activity"/>
    <property type="evidence" value="ECO:0007669"/>
    <property type="project" value="UniProtKB-KW"/>
</dbReference>
<sequence>MRLKIMTLKFTTPNSLLLALILFCIQTIVLGQEVVVVDSTGVVKENTMITEVSAAVKGNDTTLPFKRYKAEGVSAVIGEYVILDSDIDKSYVELQSTGVSIEDITRCELMGKLMEDKLYLHQAKQDSIMISDAEVNPQVDQLIQYMVSEIGSEDKVVKYYRKETMAELRKDLFQAKKDIELANRMQAKVVENVEVTPEEVRTFFYSIPEDERPFFSAEVEVAQIVIEPSITEEAKENVIERLNQMREDVLENGSSFATKAVLYSKDPGSASRGGLYPGIKRNGPMAKEFKDQAFSLLEGEISEPFETDFGFHILTVDKIRGQEVDVRHVLLFPEVSQDVIDKAAAKMDSIKGLITSGELTFAEAARRFSDEKETRNNGGQLINPTTFDTRFDLTKMDPTLSAQVYNLKEGEVSKVYTDRDRTGRSKFKILTITKRDEEHPADYVKDYEKIQELALKQKKIKAIETWQKEKIDETYVNVNEDYQSCEFIGNWLKK</sequence>
<keyword evidence="1 3" id="KW-0413">Isomerase</keyword>
<feature type="domain" description="PpiC" evidence="2">
    <location>
        <begin position="321"/>
        <end position="413"/>
    </location>
</feature>
<dbReference type="InterPro" id="IPR050245">
    <property type="entry name" value="PrsA_foldase"/>
</dbReference>
<dbReference type="SUPFAM" id="SSF109998">
    <property type="entry name" value="Triger factor/SurA peptide-binding domain-like"/>
    <property type="match status" value="1"/>
</dbReference>